<dbReference type="GO" id="GO:0070971">
    <property type="term" value="C:endoplasmic reticulum exit site"/>
    <property type="evidence" value="ECO:0007669"/>
    <property type="project" value="TreeGrafter"/>
</dbReference>
<dbReference type="InterPro" id="IPR051500">
    <property type="entry name" value="cTAGE_MIA/OTOR"/>
</dbReference>
<name>A0A9W2V1W6_PANPR</name>
<dbReference type="AlphaFoldDB" id="A0A9W2V1W6"/>
<feature type="coiled-coil region" evidence="2">
    <location>
        <begin position="82"/>
        <end position="176"/>
    </location>
</feature>
<dbReference type="GO" id="GO:0009306">
    <property type="term" value="P:protein secretion"/>
    <property type="evidence" value="ECO:0007669"/>
    <property type="project" value="TreeGrafter"/>
</dbReference>
<dbReference type="GO" id="GO:0035459">
    <property type="term" value="P:vesicle cargo loading"/>
    <property type="evidence" value="ECO:0007669"/>
    <property type="project" value="TreeGrafter"/>
</dbReference>
<dbReference type="GO" id="GO:0006888">
    <property type="term" value="P:endoplasmic reticulum to Golgi vesicle-mediated transport"/>
    <property type="evidence" value="ECO:0007669"/>
    <property type="project" value="TreeGrafter"/>
</dbReference>
<feature type="compositionally biased region" description="Low complexity" evidence="3">
    <location>
        <begin position="274"/>
        <end position="294"/>
    </location>
</feature>
<feature type="compositionally biased region" description="Polar residues" evidence="3">
    <location>
        <begin position="211"/>
        <end position="221"/>
    </location>
</feature>
<protein>
    <submittedName>
        <fullName evidence="5">Transport and Golgi organization protein 1 homolog</fullName>
    </submittedName>
</protein>
<dbReference type="PANTHER" id="PTHR23158:SF33">
    <property type="entry name" value="TRANSPORT AND GOLGI ORGANIZATION PROTEIN 1"/>
    <property type="match status" value="1"/>
</dbReference>
<feature type="compositionally biased region" description="Pro residues" evidence="3">
    <location>
        <begin position="395"/>
        <end position="414"/>
    </location>
</feature>
<keyword evidence="4" id="KW-1185">Reference proteome</keyword>
<evidence type="ECO:0000256" key="3">
    <source>
        <dbReference type="SAM" id="MobiDB-lite"/>
    </source>
</evidence>
<organism evidence="4 5">
    <name type="scientific">Panthera pardus</name>
    <name type="common">Leopard</name>
    <name type="synonym">Felis pardus</name>
    <dbReference type="NCBI Taxonomy" id="9691"/>
    <lineage>
        <taxon>Eukaryota</taxon>
        <taxon>Metazoa</taxon>
        <taxon>Chordata</taxon>
        <taxon>Craniata</taxon>
        <taxon>Vertebrata</taxon>
        <taxon>Euteleostomi</taxon>
        <taxon>Mammalia</taxon>
        <taxon>Eutheria</taxon>
        <taxon>Laurasiatheria</taxon>
        <taxon>Carnivora</taxon>
        <taxon>Feliformia</taxon>
        <taxon>Felidae</taxon>
        <taxon>Pantherinae</taxon>
        <taxon>Panthera</taxon>
    </lineage>
</organism>
<evidence type="ECO:0000313" key="4">
    <source>
        <dbReference type="Proteomes" id="UP001165780"/>
    </source>
</evidence>
<feature type="compositionally biased region" description="Pro residues" evidence="3">
    <location>
        <begin position="328"/>
        <end position="346"/>
    </location>
</feature>
<feature type="compositionally biased region" description="Low complexity" evidence="3">
    <location>
        <begin position="347"/>
        <end position="367"/>
    </location>
</feature>
<dbReference type="GO" id="GO:0005789">
    <property type="term" value="C:endoplasmic reticulum membrane"/>
    <property type="evidence" value="ECO:0007669"/>
    <property type="project" value="TreeGrafter"/>
</dbReference>
<dbReference type="PANTHER" id="PTHR23158">
    <property type="entry name" value="MELANOMA INHIBITORY ACTIVITY-RELATED"/>
    <property type="match status" value="1"/>
</dbReference>
<evidence type="ECO:0000313" key="5">
    <source>
        <dbReference type="RefSeq" id="XP_053752687.1"/>
    </source>
</evidence>
<keyword evidence="1 2" id="KW-0175">Coiled coil</keyword>
<dbReference type="GeneID" id="128775457"/>
<evidence type="ECO:0000256" key="2">
    <source>
        <dbReference type="SAM" id="Coils"/>
    </source>
</evidence>
<accession>A0A9W2V1W6</accession>
<evidence type="ECO:0000256" key="1">
    <source>
        <dbReference type="ARBA" id="ARBA00023054"/>
    </source>
</evidence>
<feature type="compositionally biased region" description="Pro residues" evidence="3">
    <location>
        <begin position="255"/>
        <end position="273"/>
    </location>
</feature>
<reference evidence="5" key="1">
    <citation type="submission" date="2025-08" db="UniProtKB">
        <authorList>
            <consortium name="RefSeq"/>
        </authorList>
    </citation>
    <scope>IDENTIFICATION</scope>
    <source>
        <tissue evidence="5">Whole blood</tissue>
    </source>
</reference>
<dbReference type="RefSeq" id="XP_053752687.1">
    <property type="nucleotide sequence ID" value="XM_053896712.1"/>
</dbReference>
<feature type="region of interest" description="Disordered" evidence="3">
    <location>
        <begin position="180"/>
        <end position="417"/>
    </location>
</feature>
<sequence>MYFLLSVLKSEDANGQFEDPELRALKSNKCELEERKKALEDVYNSLSSLTAIREEKAKRLKERADILDKSSEERKMATAKNLDMTNCELVAMKNQMATAEEDLKIATRDIHKCKQQIEQTREQLQKAELTFTHQVAVYEHNTQDTWIKARIWERKMAEQSREVARLKHRLDVMEGKRLLERYRRQRPMPGSPEMQNSARREPSAEAGVTPMSHNNKQSTNNAEKDKGSVDPWQPPPLTGRFCTPYSRGHPLIWAHPPPVPGSGSPRTPPPAPLGPIADPDVAPVSNNNTDSTNRTTKDKGSVDPWQPPPLTGRFCTPYSRGHPLIWAHPPPVPGSGSPRTPPPAPLGPIADPDVAPVSNNNTDSTNRTTKDKAIMNARGPGPSPGSPCRLSPMDHPSPPVTGYGPPPPPPPAPPRTKFGLRLRNFPRNLLRLCLCSCCVSSNTSSRRSSQSLRRM</sequence>
<gene>
    <name evidence="5" type="primary">LOC128775457</name>
</gene>
<proteinExistence type="predicted"/>
<dbReference type="Proteomes" id="UP001165780">
    <property type="component" value="Unplaced"/>
</dbReference>